<name>A0A0A9F6R1_ARUDO</name>
<feature type="region of interest" description="Disordered" evidence="1">
    <location>
        <begin position="1"/>
        <end position="66"/>
    </location>
</feature>
<dbReference type="EMBL" id="GBRH01190997">
    <property type="protein sequence ID" value="JAE06899.1"/>
    <property type="molecule type" value="Transcribed_RNA"/>
</dbReference>
<accession>A0A0A9F6R1</accession>
<reference evidence="2" key="1">
    <citation type="submission" date="2014-09" db="EMBL/GenBank/DDBJ databases">
        <authorList>
            <person name="Magalhaes I.L.F."/>
            <person name="Oliveira U."/>
            <person name="Santos F.R."/>
            <person name="Vidigal T.H.D.A."/>
            <person name="Brescovit A.D."/>
            <person name="Santos A.J."/>
        </authorList>
    </citation>
    <scope>NUCLEOTIDE SEQUENCE</scope>
    <source>
        <tissue evidence="2">Shoot tissue taken approximately 20 cm above the soil surface</tissue>
    </source>
</reference>
<proteinExistence type="predicted"/>
<evidence type="ECO:0000313" key="2">
    <source>
        <dbReference type="EMBL" id="JAE06899.1"/>
    </source>
</evidence>
<sequence length="66" mass="7614">MAKDLSMRESFNSTRLEELDYEDDSPPKNSLALKFIARTRKGPQNRKELPKVAKPDEPDFSAEPDY</sequence>
<feature type="compositionally biased region" description="Basic and acidic residues" evidence="1">
    <location>
        <begin position="45"/>
        <end position="57"/>
    </location>
</feature>
<reference evidence="2" key="2">
    <citation type="journal article" date="2015" name="Data Brief">
        <title>Shoot transcriptome of the giant reed, Arundo donax.</title>
        <authorList>
            <person name="Barrero R.A."/>
            <person name="Guerrero F.D."/>
            <person name="Moolhuijzen P."/>
            <person name="Goolsby J.A."/>
            <person name="Tidwell J."/>
            <person name="Bellgard S.E."/>
            <person name="Bellgard M.I."/>
        </authorList>
    </citation>
    <scope>NUCLEOTIDE SEQUENCE</scope>
    <source>
        <tissue evidence="2">Shoot tissue taken approximately 20 cm above the soil surface</tissue>
    </source>
</reference>
<evidence type="ECO:0000256" key="1">
    <source>
        <dbReference type="SAM" id="MobiDB-lite"/>
    </source>
</evidence>
<organism evidence="2">
    <name type="scientific">Arundo donax</name>
    <name type="common">Giant reed</name>
    <name type="synonym">Donax arundinaceus</name>
    <dbReference type="NCBI Taxonomy" id="35708"/>
    <lineage>
        <taxon>Eukaryota</taxon>
        <taxon>Viridiplantae</taxon>
        <taxon>Streptophyta</taxon>
        <taxon>Embryophyta</taxon>
        <taxon>Tracheophyta</taxon>
        <taxon>Spermatophyta</taxon>
        <taxon>Magnoliopsida</taxon>
        <taxon>Liliopsida</taxon>
        <taxon>Poales</taxon>
        <taxon>Poaceae</taxon>
        <taxon>PACMAD clade</taxon>
        <taxon>Arundinoideae</taxon>
        <taxon>Arundineae</taxon>
        <taxon>Arundo</taxon>
    </lineage>
</organism>
<dbReference type="AlphaFoldDB" id="A0A0A9F6R1"/>
<protein>
    <submittedName>
        <fullName evidence="2">Uncharacterized protein</fullName>
    </submittedName>
</protein>